<reference evidence="2" key="1">
    <citation type="journal article" date="2019" name="Int. J. Syst. Evol. Microbiol.">
        <title>The Global Catalogue of Microorganisms (GCM) 10K type strain sequencing project: providing services to taxonomists for standard genome sequencing and annotation.</title>
        <authorList>
            <consortium name="The Broad Institute Genomics Platform"/>
            <consortium name="The Broad Institute Genome Sequencing Center for Infectious Disease"/>
            <person name="Wu L."/>
            <person name="Ma J."/>
        </authorList>
    </citation>
    <scope>NUCLEOTIDE SEQUENCE [LARGE SCALE GENOMIC DNA]</scope>
    <source>
        <strain evidence="2">JCM 19173</strain>
    </source>
</reference>
<evidence type="ECO:0000313" key="1">
    <source>
        <dbReference type="EMBL" id="GGL11335.1"/>
    </source>
</evidence>
<gene>
    <name evidence="1" type="ORF">GCM10010844_32530</name>
</gene>
<comment type="caution">
    <text evidence="1">The sequence shown here is derived from an EMBL/GenBank/DDBJ whole genome shotgun (WGS) entry which is preliminary data.</text>
</comment>
<sequence>MATQTLPAVIRMLDAWHLTREQQDELFSLSVCTIQRASTGAATPEPGAD</sequence>
<dbReference type="RefSeq" id="WP_189070036.1">
    <property type="nucleotide sequence ID" value="NZ_BMPE01000012.1"/>
</dbReference>
<protein>
    <recommendedName>
        <fullName evidence="3">Transposase</fullName>
    </recommendedName>
</protein>
<evidence type="ECO:0000313" key="2">
    <source>
        <dbReference type="Proteomes" id="UP000604341"/>
    </source>
</evidence>
<dbReference type="Proteomes" id="UP000604341">
    <property type="component" value="Unassembled WGS sequence"/>
</dbReference>
<accession>A0ABQ2FNH0</accession>
<evidence type="ECO:0008006" key="3">
    <source>
        <dbReference type="Google" id="ProtNLM"/>
    </source>
</evidence>
<keyword evidence="2" id="KW-1185">Reference proteome</keyword>
<name>A0ABQ2FNH0_9DEIO</name>
<proteinExistence type="predicted"/>
<organism evidence="1 2">
    <name type="scientific">Deinococcus radiotolerans</name>
    <dbReference type="NCBI Taxonomy" id="1309407"/>
    <lineage>
        <taxon>Bacteria</taxon>
        <taxon>Thermotogati</taxon>
        <taxon>Deinococcota</taxon>
        <taxon>Deinococci</taxon>
        <taxon>Deinococcales</taxon>
        <taxon>Deinococcaceae</taxon>
        <taxon>Deinococcus</taxon>
    </lineage>
</organism>
<dbReference type="EMBL" id="BMPE01000012">
    <property type="protein sequence ID" value="GGL11335.1"/>
    <property type="molecule type" value="Genomic_DNA"/>
</dbReference>